<evidence type="ECO:0000313" key="3">
    <source>
        <dbReference type="Proteomes" id="UP001153636"/>
    </source>
</evidence>
<feature type="region of interest" description="Disordered" evidence="1">
    <location>
        <begin position="92"/>
        <end position="119"/>
    </location>
</feature>
<protein>
    <submittedName>
        <fullName evidence="2">Uncharacterized protein</fullName>
    </submittedName>
</protein>
<dbReference type="Proteomes" id="UP001153636">
    <property type="component" value="Chromosome 7"/>
</dbReference>
<evidence type="ECO:0000256" key="1">
    <source>
        <dbReference type="SAM" id="MobiDB-lite"/>
    </source>
</evidence>
<reference evidence="2" key="1">
    <citation type="submission" date="2022-01" db="EMBL/GenBank/DDBJ databases">
        <authorList>
            <person name="King R."/>
        </authorList>
    </citation>
    <scope>NUCLEOTIDE SEQUENCE</scope>
</reference>
<dbReference type="AlphaFoldDB" id="A0A9P0GJU7"/>
<keyword evidence="3" id="KW-1185">Reference proteome</keyword>
<dbReference type="EMBL" id="OV651819">
    <property type="protein sequence ID" value="CAH1113602.1"/>
    <property type="molecule type" value="Genomic_DNA"/>
</dbReference>
<organism evidence="2 3">
    <name type="scientific">Psylliodes chrysocephalus</name>
    <dbReference type="NCBI Taxonomy" id="3402493"/>
    <lineage>
        <taxon>Eukaryota</taxon>
        <taxon>Metazoa</taxon>
        <taxon>Ecdysozoa</taxon>
        <taxon>Arthropoda</taxon>
        <taxon>Hexapoda</taxon>
        <taxon>Insecta</taxon>
        <taxon>Pterygota</taxon>
        <taxon>Neoptera</taxon>
        <taxon>Endopterygota</taxon>
        <taxon>Coleoptera</taxon>
        <taxon>Polyphaga</taxon>
        <taxon>Cucujiformia</taxon>
        <taxon>Chrysomeloidea</taxon>
        <taxon>Chrysomelidae</taxon>
        <taxon>Galerucinae</taxon>
        <taxon>Alticini</taxon>
        <taxon>Psylliodes</taxon>
    </lineage>
</organism>
<proteinExistence type="predicted"/>
<sequence length="243" mass="27488">MSILNSNPDKLEVVTDVPPIAHSTPIKRVTTSTCTNKVTPNTIIGIFAEHSNNRCIDQARVENVKKLIPRLKPQKYGEILTNQEVLDKLEATQNLTNQKKKTNRKQKDEPEKKSYGGKKRKIVHNIVEEEVIDESTLCQDDSSDDLLESILGEATNEVEYHDPVWNELKPGLFVLVDFTGGLRNKVHCKYVCCIQNIHQDGEDADVVVQGFERFNATSTEFVEKPNDISTITFEMIKAILSEH</sequence>
<accession>A0A9P0GJU7</accession>
<dbReference type="OrthoDB" id="6762378at2759"/>
<evidence type="ECO:0000313" key="2">
    <source>
        <dbReference type="EMBL" id="CAH1113602.1"/>
    </source>
</evidence>
<name>A0A9P0GJU7_9CUCU</name>
<feature type="compositionally biased region" description="Basic and acidic residues" evidence="1">
    <location>
        <begin position="105"/>
        <end position="114"/>
    </location>
</feature>
<gene>
    <name evidence="2" type="ORF">PSYICH_LOCUS13913</name>
</gene>